<dbReference type="InterPro" id="IPR025681">
    <property type="entry name" value="COOH-NH2_lig"/>
</dbReference>
<name>A0A513ZZR4_9CAUD</name>
<evidence type="ECO:0000313" key="2">
    <source>
        <dbReference type="Proteomes" id="UP000319466"/>
    </source>
</evidence>
<accession>A0A513ZZR4</accession>
<keyword evidence="2" id="KW-1185">Reference proteome</keyword>
<organism evidence="1 2">
    <name type="scientific">Aeromonas phage LAh_6</name>
    <dbReference type="NCBI Taxonomy" id="2591030"/>
    <lineage>
        <taxon>Viruses</taxon>
        <taxon>Duplodnaviria</taxon>
        <taxon>Heunggongvirae</taxon>
        <taxon>Uroviricota</taxon>
        <taxon>Caudoviricetes</taxon>
        <taxon>Grimontviridae</taxon>
        <taxon>Lahexavirus</taxon>
        <taxon>Lahexavirus LAh6</taxon>
    </lineage>
</organism>
<proteinExistence type="predicted"/>
<gene>
    <name evidence="1" type="ORF">LAh6_111</name>
</gene>
<evidence type="ECO:0000313" key="1">
    <source>
        <dbReference type="EMBL" id="QDH46509.1"/>
    </source>
</evidence>
<evidence type="ECO:0008006" key="3">
    <source>
        <dbReference type="Google" id="ProtNLM"/>
    </source>
</evidence>
<sequence>MDNQLKFATDAELFVRDSKTGLLTSVAGLLGADKYNKRILTEDVRIQEDNVLLEFDINPHTESEMFLKNISSAMDLSRGEAEKLGFEVVDRVCSHIYTAQELETFHKDAFVFGCDPDFNALSGEMNPKPQAKNAGLRTAGAHVHIGYSDLRPVTFQDQQVLGVMCDYFLGLPSLLLDTGEDAIRRRELYGKAGSVRFKPYGIEYRTLSNFWVFDEVNRSFVWEQANKAFEAMAGDFMALVRTVDPLDVQNVINNGDTAMAQQYVKLMKLA</sequence>
<reference evidence="1 2" key="1">
    <citation type="submission" date="2019-04" db="EMBL/GenBank/DDBJ databases">
        <title>Novel bacteriophages capable of disrupting biofilms from clinical strains of Aeromonas hydrophila with intrinsic antibiotic resistance.</title>
        <authorList>
            <person name="Kabwe M."/>
            <person name="Brown T.L."/>
            <person name="Speirs L."/>
            <person name="Ku H."/>
            <person name="Leach M."/>
            <person name="Chan H.T."/>
            <person name="Petrovski S."/>
            <person name="Lock P."/>
            <person name="Tucci J."/>
        </authorList>
    </citation>
    <scope>NUCLEOTIDE SEQUENCE [LARGE SCALE GENOMIC DNA]</scope>
</reference>
<protein>
    <recommendedName>
        <fullName evidence="3">COOH.NH2 ligase-type 2</fullName>
    </recommendedName>
</protein>
<dbReference type="EMBL" id="MK838112">
    <property type="protein sequence ID" value="QDH46509.1"/>
    <property type="molecule type" value="Genomic_DNA"/>
</dbReference>
<dbReference type="Proteomes" id="UP000319466">
    <property type="component" value="Segment"/>
</dbReference>
<dbReference type="Pfam" id="PF14395">
    <property type="entry name" value="COOH-NH2_lig"/>
    <property type="match status" value="1"/>
</dbReference>